<dbReference type="InterPro" id="IPR001128">
    <property type="entry name" value="Cyt_P450"/>
</dbReference>
<dbReference type="PANTHER" id="PTHR47944:SF4">
    <property type="entry name" value="OS09G0441700 PROTEIN"/>
    <property type="match status" value="1"/>
</dbReference>
<evidence type="ECO:0000256" key="3">
    <source>
        <dbReference type="ARBA" id="ARBA00022617"/>
    </source>
</evidence>
<dbReference type="SUPFAM" id="SSF48264">
    <property type="entry name" value="Cytochrome P450"/>
    <property type="match status" value="1"/>
</dbReference>
<evidence type="ECO:0000256" key="5">
    <source>
        <dbReference type="ARBA" id="ARBA00023002"/>
    </source>
</evidence>
<protein>
    <submittedName>
        <fullName evidence="8">Cytochrome P450</fullName>
    </submittedName>
</protein>
<proteinExistence type="inferred from homology"/>
<dbReference type="GO" id="GO:0005506">
    <property type="term" value="F:iron ion binding"/>
    <property type="evidence" value="ECO:0007669"/>
    <property type="project" value="InterPro"/>
</dbReference>
<organism evidence="8 9">
    <name type="scientific">Dillenia turbinata</name>
    <dbReference type="NCBI Taxonomy" id="194707"/>
    <lineage>
        <taxon>Eukaryota</taxon>
        <taxon>Viridiplantae</taxon>
        <taxon>Streptophyta</taxon>
        <taxon>Embryophyta</taxon>
        <taxon>Tracheophyta</taxon>
        <taxon>Spermatophyta</taxon>
        <taxon>Magnoliopsida</taxon>
        <taxon>eudicotyledons</taxon>
        <taxon>Gunneridae</taxon>
        <taxon>Pentapetalae</taxon>
        <taxon>Dilleniales</taxon>
        <taxon>Dilleniaceae</taxon>
        <taxon>Dillenia</taxon>
    </lineage>
</organism>
<accession>A0AAN8US44</accession>
<dbReference type="Proteomes" id="UP001370490">
    <property type="component" value="Unassembled WGS sequence"/>
</dbReference>
<sequence length="93" mass="10785">MGTREDVPHLPYIEAIVKETMRLHPVALMLEPRMSREDAQINGYDIPKGTRVLVNVWTIGRDPNLWDQPDEFYPEGDPVWFGQLIAWVPLEIT</sequence>
<evidence type="ECO:0000256" key="7">
    <source>
        <dbReference type="ARBA" id="ARBA00023033"/>
    </source>
</evidence>
<evidence type="ECO:0000256" key="2">
    <source>
        <dbReference type="ARBA" id="ARBA00010617"/>
    </source>
</evidence>
<comment type="similarity">
    <text evidence="2">Belongs to the cytochrome P450 family.</text>
</comment>
<comment type="caution">
    <text evidence="8">The sequence shown here is derived from an EMBL/GenBank/DDBJ whole genome shotgun (WGS) entry which is preliminary data.</text>
</comment>
<dbReference type="InterPro" id="IPR036396">
    <property type="entry name" value="Cyt_P450_sf"/>
</dbReference>
<keyword evidence="6" id="KW-0408">Iron</keyword>
<name>A0AAN8US44_9MAGN</name>
<dbReference type="PRINTS" id="PR00359">
    <property type="entry name" value="BP450"/>
</dbReference>
<gene>
    <name evidence="8" type="ORF">RJ641_019799</name>
</gene>
<keyword evidence="3" id="KW-0349">Heme</keyword>
<comment type="cofactor">
    <cofactor evidence="1">
        <name>heme</name>
        <dbReference type="ChEBI" id="CHEBI:30413"/>
    </cofactor>
</comment>
<evidence type="ECO:0000313" key="9">
    <source>
        <dbReference type="Proteomes" id="UP001370490"/>
    </source>
</evidence>
<dbReference type="EMBL" id="JBAMMX010000025">
    <property type="protein sequence ID" value="KAK6914682.1"/>
    <property type="molecule type" value="Genomic_DNA"/>
</dbReference>
<keyword evidence="9" id="KW-1185">Reference proteome</keyword>
<evidence type="ECO:0000256" key="4">
    <source>
        <dbReference type="ARBA" id="ARBA00022723"/>
    </source>
</evidence>
<dbReference type="GO" id="GO:0020037">
    <property type="term" value="F:heme binding"/>
    <property type="evidence" value="ECO:0007669"/>
    <property type="project" value="InterPro"/>
</dbReference>
<dbReference type="PANTHER" id="PTHR47944">
    <property type="entry name" value="CYTOCHROME P450 98A9"/>
    <property type="match status" value="1"/>
</dbReference>
<keyword evidence="7" id="KW-0503">Monooxygenase</keyword>
<dbReference type="InterPro" id="IPR002397">
    <property type="entry name" value="Cyt_P450_B"/>
</dbReference>
<dbReference type="Gene3D" id="1.10.630.10">
    <property type="entry name" value="Cytochrome P450"/>
    <property type="match status" value="1"/>
</dbReference>
<dbReference type="GO" id="GO:0016705">
    <property type="term" value="F:oxidoreductase activity, acting on paired donors, with incorporation or reduction of molecular oxygen"/>
    <property type="evidence" value="ECO:0007669"/>
    <property type="project" value="InterPro"/>
</dbReference>
<keyword evidence="5" id="KW-0560">Oxidoreductase</keyword>
<keyword evidence="4" id="KW-0479">Metal-binding</keyword>
<reference evidence="8 9" key="1">
    <citation type="submission" date="2023-12" db="EMBL/GenBank/DDBJ databases">
        <title>A high-quality genome assembly for Dillenia turbinata (Dilleniales).</title>
        <authorList>
            <person name="Chanderbali A."/>
        </authorList>
    </citation>
    <scope>NUCLEOTIDE SEQUENCE [LARGE SCALE GENOMIC DNA]</scope>
    <source>
        <strain evidence="8">LSX21</strain>
        <tissue evidence="8">Leaf</tissue>
    </source>
</reference>
<dbReference type="GO" id="GO:0004497">
    <property type="term" value="F:monooxygenase activity"/>
    <property type="evidence" value="ECO:0007669"/>
    <property type="project" value="UniProtKB-KW"/>
</dbReference>
<evidence type="ECO:0000256" key="1">
    <source>
        <dbReference type="ARBA" id="ARBA00001971"/>
    </source>
</evidence>
<evidence type="ECO:0000256" key="6">
    <source>
        <dbReference type="ARBA" id="ARBA00023004"/>
    </source>
</evidence>
<dbReference type="AlphaFoldDB" id="A0AAN8US44"/>
<dbReference type="Pfam" id="PF00067">
    <property type="entry name" value="p450"/>
    <property type="match status" value="1"/>
</dbReference>
<evidence type="ECO:0000313" key="8">
    <source>
        <dbReference type="EMBL" id="KAK6914682.1"/>
    </source>
</evidence>